<evidence type="ECO:0000256" key="2">
    <source>
        <dbReference type="ARBA" id="ARBA00001936"/>
    </source>
</evidence>
<dbReference type="EMBL" id="RBTP01000040">
    <property type="protein sequence ID" value="RMT80936.1"/>
    <property type="molecule type" value="Genomic_DNA"/>
</dbReference>
<evidence type="ECO:0000256" key="4">
    <source>
        <dbReference type="ARBA" id="ARBA00005533"/>
    </source>
</evidence>
<dbReference type="InterPro" id="IPR014883">
    <property type="entry name" value="VRR_NUC"/>
</dbReference>
<comment type="similarity">
    <text evidence="4">Belongs to the FAN1 family.</text>
</comment>
<dbReference type="InterPro" id="IPR040603">
    <property type="entry name" value="FAN1_SAP_bact"/>
</dbReference>
<dbReference type="GO" id="GO:0036297">
    <property type="term" value="P:interstrand cross-link repair"/>
    <property type="evidence" value="ECO:0007669"/>
    <property type="project" value="InterPro"/>
</dbReference>
<dbReference type="GO" id="GO:0004528">
    <property type="term" value="F:phosphodiesterase I activity"/>
    <property type="evidence" value="ECO:0007669"/>
    <property type="project" value="UniProtKB-EC"/>
</dbReference>
<dbReference type="PANTHER" id="PTHR15749:SF4">
    <property type="entry name" value="FANCONI-ASSOCIATED NUCLEASE 1"/>
    <property type="match status" value="1"/>
</dbReference>
<dbReference type="InterPro" id="IPR033315">
    <property type="entry name" value="Fan1-like"/>
</dbReference>
<evidence type="ECO:0000313" key="12">
    <source>
        <dbReference type="EMBL" id="RMT80936.1"/>
    </source>
</evidence>
<evidence type="ECO:0000256" key="1">
    <source>
        <dbReference type="ARBA" id="ARBA00000983"/>
    </source>
</evidence>
<dbReference type="SMART" id="SM00990">
    <property type="entry name" value="VRR_NUC"/>
    <property type="match status" value="1"/>
</dbReference>
<proteinExistence type="inferred from homology"/>
<comment type="caution">
    <text evidence="12">The sequence shown here is derived from an EMBL/GenBank/DDBJ whole genome shotgun (WGS) entry which is preliminary data.</text>
</comment>
<evidence type="ECO:0000313" key="13">
    <source>
        <dbReference type="Proteomes" id="UP000273854"/>
    </source>
</evidence>
<dbReference type="GO" id="GO:0003676">
    <property type="term" value="F:nucleic acid binding"/>
    <property type="evidence" value="ECO:0007669"/>
    <property type="project" value="InterPro"/>
</dbReference>
<dbReference type="GO" id="GO:0046872">
    <property type="term" value="F:metal ion binding"/>
    <property type="evidence" value="ECO:0007669"/>
    <property type="project" value="UniProtKB-KW"/>
</dbReference>
<protein>
    <recommendedName>
        <fullName evidence="5">phosphodiesterase I</fullName>
        <ecNumber evidence="5">3.1.4.1</ecNumber>
    </recommendedName>
</protein>
<evidence type="ECO:0000256" key="10">
    <source>
        <dbReference type="ARBA" id="ARBA00023211"/>
    </source>
</evidence>
<keyword evidence="7" id="KW-0479">Metal-binding</keyword>
<organism evidence="12 13">
    <name type="scientific">Pseudomonas viridiflava</name>
    <name type="common">Phytomonas viridiflava</name>
    <dbReference type="NCBI Taxonomy" id="33069"/>
    <lineage>
        <taxon>Bacteria</taxon>
        <taxon>Pseudomonadati</taxon>
        <taxon>Pseudomonadota</taxon>
        <taxon>Gammaproteobacteria</taxon>
        <taxon>Pseudomonadales</taxon>
        <taxon>Pseudomonadaceae</taxon>
        <taxon>Pseudomonas</taxon>
    </lineage>
</organism>
<evidence type="ECO:0000259" key="11">
    <source>
        <dbReference type="SMART" id="SM00990"/>
    </source>
</evidence>
<evidence type="ECO:0000256" key="3">
    <source>
        <dbReference type="ARBA" id="ARBA00001946"/>
    </source>
</evidence>
<keyword evidence="6" id="KW-0540">Nuclease</keyword>
<evidence type="ECO:0000256" key="5">
    <source>
        <dbReference type="ARBA" id="ARBA00012029"/>
    </source>
</evidence>
<dbReference type="PANTHER" id="PTHR15749">
    <property type="entry name" value="FANCONI-ASSOCIATED NUCLEASE 1"/>
    <property type="match status" value="1"/>
</dbReference>
<comment type="cofactor">
    <cofactor evidence="2">
        <name>Mn(2+)</name>
        <dbReference type="ChEBI" id="CHEBI:29035"/>
    </cofactor>
</comment>
<dbReference type="Pfam" id="PF18081">
    <property type="entry name" value="FANC_SAP"/>
    <property type="match status" value="1"/>
</dbReference>
<dbReference type="FunFam" id="3.40.1350.10:FF:000024">
    <property type="entry name" value="Fanconi-associated nuclease"/>
    <property type="match status" value="1"/>
</dbReference>
<evidence type="ECO:0000256" key="7">
    <source>
        <dbReference type="ARBA" id="ARBA00022723"/>
    </source>
</evidence>
<evidence type="ECO:0000256" key="6">
    <source>
        <dbReference type="ARBA" id="ARBA00022722"/>
    </source>
</evidence>
<gene>
    <name evidence="12" type="ORF">ALP40_04317</name>
</gene>
<dbReference type="Proteomes" id="UP000273854">
    <property type="component" value="Unassembled WGS sequence"/>
</dbReference>
<dbReference type="Gene3D" id="1.25.40.10">
    <property type="entry name" value="Tetratricopeptide repeat domain"/>
    <property type="match status" value="1"/>
</dbReference>
<dbReference type="InterPro" id="IPR011856">
    <property type="entry name" value="tRNA_endonuc-like_dom_sf"/>
</dbReference>
<keyword evidence="9" id="KW-0460">Magnesium</keyword>
<evidence type="ECO:0000256" key="9">
    <source>
        <dbReference type="ARBA" id="ARBA00022842"/>
    </source>
</evidence>
<feature type="domain" description="VRR-NUC" evidence="11">
    <location>
        <begin position="433"/>
        <end position="547"/>
    </location>
</feature>
<dbReference type="EC" id="3.1.4.1" evidence="5"/>
<dbReference type="InterPro" id="IPR049125">
    <property type="entry name" value="FAN1-like_WH"/>
</dbReference>
<dbReference type="Pfam" id="PF21315">
    <property type="entry name" value="FAN1_HTH"/>
    <property type="match status" value="1"/>
</dbReference>
<dbReference type="Gene3D" id="3.40.1350.10">
    <property type="match status" value="1"/>
</dbReference>
<keyword evidence="10" id="KW-0464">Manganese</keyword>
<accession>A0A3M5PAF0</accession>
<name>A0A3M5PAF0_PSEVI</name>
<comment type="catalytic activity">
    <reaction evidence="1">
        <text>Hydrolytically removes 5'-nucleotides successively from the 3'-hydroxy termini of 3'-hydroxy-terminated oligonucleotides.</text>
        <dbReference type="EC" id="3.1.4.1"/>
    </reaction>
</comment>
<comment type="cofactor">
    <cofactor evidence="3">
        <name>Mg(2+)</name>
        <dbReference type="ChEBI" id="CHEBI:18420"/>
    </cofactor>
</comment>
<keyword evidence="8" id="KW-0378">Hydrolase</keyword>
<sequence length="578" mass="66502">MALNTSPLDNPFYYLENFRQVLGWIAQRYPDLLDESEQRFIDAFETLPVASQGLLVRMVMRKGTLFRASKLNYDEIGDARHAVGALLELGWVDARPALGLGELFQLLRKDELGECFRAHGIKSTERKEVWLERLLPLHASTQPLDQWHPSLPDAVFGLTVMPLCDRLRLLYFGNLYQEWSEFVLADLGIYRYEKVEFLPDSRAINAREDIDVCLQLHACREALETSLALHDLAEQAIAIECRNPWLKMRRAKLLYRIGQQAERLQDWPLALSVYRQSSYPGARSRQIRVLERNADYAEAMDLLQQARLAPESDAEVQHLSRVLPRLQRKLGLVAQRRRAARVVSRLDVQITPLPGQSVEWLIREYLEREQGGEVHYVENALINSLFGLLCWPAIFAPLPGAFFHPFHNAPSDLYSPDFYERRVGLFEACLSELDSEAYRTTIRERYISKYGLQSPFVFWGALNPELLERALDCLPADHLRRWFKRLLQDIKANRTGMPDLIQFFPEQRSYRMIEVKGPGDRLQDNQLRWLDFCAEHGMPVQVCYVTWSVGHSNKAVLATVGFGPPHSLQDHGALSSSS</sequence>
<reference evidence="12 13" key="1">
    <citation type="submission" date="2018-08" db="EMBL/GenBank/DDBJ databases">
        <title>Recombination of ecologically and evolutionarily significant loci maintains genetic cohesion in the Pseudomonas syringae species complex.</title>
        <authorList>
            <person name="Dillon M."/>
            <person name="Thakur S."/>
            <person name="Almeida R.N.D."/>
            <person name="Weir B.S."/>
            <person name="Guttman D.S."/>
        </authorList>
    </citation>
    <scope>NUCLEOTIDE SEQUENCE [LARGE SCALE GENOMIC DNA]</scope>
    <source>
        <strain evidence="12 13">ICMP 19473</strain>
    </source>
</reference>
<dbReference type="AlphaFoldDB" id="A0A3M5PAF0"/>
<dbReference type="InterPro" id="IPR011990">
    <property type="entry name" value="TPR-like_helical_dom_sf"/>
</dbReference>
<dbReference type="Pfam" id="PF08774">
    <property type="entry name" value="VRR_NUC"/>
    <property type="match status" value="1"/>
</dbReference>
<evidence type="ECO:0000256" key="8">
    <source>
        <dbReference type="ARBA" id="ARBA00022801"/>
    </source>
</evidence>